<feature type="compositionally biased region" description="Low complexity" evidence="6">
    <location>
        <begin position="385"/>
        <end position="397"/>
    </location>
</feature>
<comment type="caution">
    <text evidence="8">The sequence shown here is derived from an EMBL/GenBank/DDBJ whole genome shotgun (WGS) entry which is preliminary data.</text>
</comment>
<feature type="compositionally biased region" description="Polar residues" evidence="6">
    <location>
        <begin position="65"/>
        <end position="75"/>
    </location>
</feature>
<feature type="region of interest" description="Disordered" evidence="6">
    <location>
        <begin position="385"/>
        <end position="417"/>
    </location>
</feature>
<dbReference type="EMBL" id="JADKYB010000006">
    <property type="protein sequence ID" value="MBM9505595.1"/>
    <property type="molecule type" value="Genomic_DNA"/>
</dbReference>
<name>A0ABS2TTJ8_9ACTN</name>
<keyword evidence="4 7" id="KW-1133">Transmembrane helix</keyword>
<evidence type="ECO:0000313" key="8">
    <source>
        <dbReference type="EMBL" id="MBM9505595.1"/>
    </source>
</evidence>
<feature type="transmembrane region" description="Helical" evidence="7">
    <location>
        <begin position="128"/>
        <end position="151"/>
    </location>
</feature>
<dbReference type="InterPro" id="IPR019108">
    <property type="entry name" value="Caa3_assmbl_CtaG-rel"/>
</dbReference>
<keyword evidence="9" id="KW-1185">Reference proteome</keyword>
<organism evidence="8 9">
    <name type="scientific">Actinacidiphila acididurans</name>
    <dbReference type="NCBI Taxonomy" id="2784346"/>
    <lineage>
        <taxon>Bacteria</taxon>
        <taxon>Bacillati</taxon>
        <taxon>Actinomycetota</taxon>
        <taxon>Actinomycetes</taxon>
        <taxon>Kitasatosporales</taxon>
        <taxon>Streptomycetaceae</taxon>
        <taxon>Actinacidiphila</taxon>
    </lineage>
</organism>
<evidence type="ECO:0000256" key="3">
    <source>
        <dbReference type="ARBA" id="ARBA00022692"/>
    </source>
</evidence>
<keyword evidence="5 7" id="KW-0472">Membrane</keyword>
<dbReference type="Pfam" id="PF09678">
    <property type="entry name" value="Caa3_CtaG"/>
    <property type="match status" value="1"/>
</dbReference>
<evidence type="ECO:0000256" key="5">
    <source>
        <dbReference type="ARBA" id="ARBA00023136"/>
    </source>
</evidence>
<feature type="transmembrane region" description="Helical" evidence="7">
    <location>
        <begin position="94"/>
        <end position="116"/>
    </location>
</feature>
<evidence type="ECO:0000256" key="4">
    <source>
        <dbReference type="ARBA" id="ARBA00022989"/>
    </source>
</evidence>
<gene>
    <name evidence="8" type="ORF">ITX44_13745</name>
</gene>
<proteinExistence type="predicted"/>
<feature type="transmembrane region" description="Helical" evidence="7">
    <location>
        <begin position="234"/>
        <end position="252"/>
    </location>
</feature>
<dbReference type="Proteomes" id="UP000749040">
    <property type="component" value="Unassembled WGS sequence"/>
</dbReference>
<protein>
    <submittedName>
        <fullName evidence="8">Cytochrome c oxidase assembly protein</fullName>
    </submittedName>
</protein>
<comment type="subcellular location">
    <subcellularLocation>
        <location evidence="1">Cell membrane</location>
        <topology evidence="1">Multi-pass membrane protein</topology>
    </subcellularLocation>
</comment>
<feature type="region of interest" description="Disordered" evidence="6">
    <location>
        <begin position="1"/>
        <end position="75"/>
    </location>
</feature>
<feature type="transmembrane region" description="Helical" evidence="7">
    <location>
        <begin position="273"/>
        <end position="300"/>
    </location>
</feature>
<evidence type="ECO:0000256" key="1">
    <source>
        <dbReference type="ARBA" id="ARBA00004651"/>
    </source>
</evidence>
<evidence type="ECO:0000256" key="6">
    <source>
        <dbReference type="SAM" id="MobiDB-lite"/>
    </source>
</evidence>
<evidence type="ECO:0000313" key="9">
    <source>
        <dbReference type="Proteomes" id="UP000749040"/>
    </source>
</evidence>
<reference evidence="8 9" key="1">
    <citation type="submission" date="2021-01" db="EMBL/GenBank/DDBJ databases">
        <title>Streptomyces acididurans sp. nov., isolated from a peat swamp forest soil.</title>
        <authorList>
            <person name="Chantavorakit T."/>
            <person name="Duangmal K."/>
        </authorList>
    </citation>
    <scope>NUCLEOTIDE SEQUENCE [LARGE SCALE GENOMIC DNA]</scope>
    <source>
        <strain evidence="8 9">KK5PA1</strain>
    </source>
</reference>
<evidence type="ECO:0000256" key="7">
    <source>
        <dbReference type="SAM" id="Phobius"/>
    </source>
</evidence>
<evidence type="ECO:0000256" key="2">
    <source>
        <dbReference type="ARBA" id="ARBA00022475"/>
    </source>
</evidence>
<keyword evidence="3 7" id="KW-0812">Transmembrane</keyword>
<feature type="transmembrane region" description="Helical" evidence="7">
    <location>
        <begin position="157"/>
        <end position="179"/>
    </location>
</feature>
<feature type="compositionally biased region" description="Basic and acidic residues" evidence="6">
    <location>
        <begin position="1"/>
        <end position="17"/>
    </location>
</feature>
<feature type="transmembrane region" description="Helical" evidence="7">
    <location>
        <begin position="200"/>
        <end position="222"/>
    </location>
</feature>
<feature type="transmembrane region" description="Helical" evidence="7">
    <location>
        <begin position="320"/>
        <end position="339"/>
    </location>
</feature>
<accession>A0ABS2TTJ8</accession>
<sequence length="417" mass="45148">MRLAPRGRDQPTTDRRSPPTPRGRRCRPPPEDPHPCAPPPSPGSTVAGYGHPDGSRRDGRWAPRQTHNGKATDVQSASTLSALPELTGSRYFDAWQLDAVALVAIVAMGAAYGYGVRRRLRAGEPWPLWRVAAFYFMGLGTLVVATMSSLAVYDRVLFWPAAVQNILLDLFAPLGLALGDPIGLTAADGRVRRAFVSRPVRALTYPLVSSVLVLASELSIYFTPYFATALGNPAVRQLMHLQLLLTGCLFVLPMLSRQELLPSWCSHPVRAALVFFDGLFDSVPGIVVMTSGTLVAGHWYSAHPRTWGPSVQHDQMLGGGLMLTLAELVALPFLLLVFLEWWRAEREKTAALDARLDREALAAAAVPAPAPAEAAAADSAAAATAAPAPAVSAVPETTRPWWETDQGEVGMRMRRQR</sequence>
<keyword evidence="2" id="KW-1003">Cell membrane</keyword>